<feature type="non-terminal residue" evidence="1">
    <location>
        <position position="515"/>
    </location>
</feature>
<evidence type="ECO:0000313" key="1">
    <source>
        <dbReference type="EMBL" id="CAE7628371.1"/>
    </source>
</evidence>
<gene>
    <name evidence="1" type="primary">TMOD2</name>
    <name evidence="1" type="ORF">SPIL2461_LOCUS16463</name>
</gene>
<proteinExistence type="predicted"/>
<organism evidence="1 2">
    <name type="scientific">Symbiodinium pilosum</name>
    <name type="common">Dinoflagellate</name>
    <dbReference type="NCBI Taxonomy" id="2952"/>
    <lineage>
        <taxon>Eukaryota</taxon>
        <taxon>Sar</taxon>
        <taxon>Alveolata</taxon>
        <taxon>Dinophyceae</taxon>
        <taxon>Suessiales</taxon>
        <taxon>Symbiodiniaceae</taxon>
        <taxon>Symbiodinium</taxon>
    </lineage>
</organism>
<dbReference type="EMBL" id="CAJNIZ010042604">
    <property type="protein sequence ID" value="CAE7628371.1"/>
    <property type="molecule type" value="Genomic_DNA"/>
</dbReference>
<comment type="caution">
    <text evidence="1">The sequence shown here is derived from an EMBL/GenBank/DDBJ whole genome shotgun (WGS) entry which is preliminary data.</text>
</comment>
<dbReference type="Proteomes" id="UP000649617">
    <property type="component" value="Unassembled WGS sequence"/>
</dbReference>
<sequence length="515" mass="57672">MEARTWKRLRDLLSRARSGPFEICACAGQGYDALLAARDNIKRLWLHHPLFVESLVDPGQQAHHLSVMQSCVDAEGMLATLSHFDLTLSKTNCVAGDVASNVAIAQSCLLQRKWARAAELYFLSFALLVAAPWTDCLDKRFWDVSAEDLVYNIARLVGLSWTDMGDALMQPAEAVRLLAWRSSPHTLLPWNRPQCKGPKMLQAGCLGFGKIHVLPEDSDGASSALCSEFGAFESTKWLTTLGQPDLQKLQTGMTGHLFSAGRLFILPVGTPYPNLWHALHWWIPAIALKQEHGWNTSDTHLGIVFDSKLRNGGHRWDVDRPGSSDTARFAKFHDAILQLLSSNPLRFVAQEGDMSCFREALVGFRSFRYDMAITQVGHQDLRVFRASLRAALDVRQQRVMRVLIIQREAGQPRHIKNLSPLRRVLQRNSRFVTQTQQLEALALLHQFSLVSHAAQCALGEHSRWGSRCWLGVDGSDGTWLLSLIGDKMAAPPFQAHGGFSLHDVLPLSEWRHVEK</sequence>
<dbReference type="AlphaFoldDB" id="A0A812VAJ7"/>
<keyword evidence="2" id="KW-1185">Reference proteome</keyword>
<evidence type="ECO:0000313" key="2">
    <source>
        <dbReference type="Proteomes" id="UP000649617"/>
    </source>
</evidence>
<protein>
    <submittedName>
        <fullName evidence="1">TMOD2 protein</fullName>
    </submittedName>
</protein>
<accession>A0A812VAJ7</accession>
<name>A0A812VAJ7_SYMPI</name>
<reference evidence="1" key="1">
    <citation type="submission" date="2021-02" db="EMBL/GenBank/DDBJ databases">
        <authorList>
            <person name="Dougan E. K."/>
            <person name="Rhodes N."/>
            <person name="Thang M."/>
            <person name="Chan C."/>
        </authorList>
    </citation>
    <scope>NUCLEOTIDE SEQUENCE</scope>
</reference>
<dbReference type="OrthoDB" id="409647at2759"/>